<dbReference type="Proteomes" id="UP000281549">
    <property type="component" value="Unassembled WGS sequence"/>
</dbReference>
<dbReference type="EMBL" id="ML006081">
    <property type="protein sequence ID" value="RKP17012.1"/>
    <property type="molecule type" value="Genomic_DNA"/>
</dbReference>
<evidence type="ECO:0000313" key="2">
    <source>
        <dbReference type="Proteomes" id="UP000281549"/>
    </source>
</evidence>
<reference evidence="2" key="1">
    <citation type="journal article" date="2018" name="Nat. Microbiol.">
        <title>Leveraging single-cell genomics to expand the fungal tree of life.</title>
        <authorList>
            <person name="Ahrendt S.R."/>
            <person name="Quandt C.A."/>
            <person name="Ciobanu D."/>
            <person name="Clum A."/>
            <person name="Salamov A."/>
            <person name="Andreopoulos B."/>
            <person name="Cheng J.F."/>
            <person name="Woyke T."/>
            <person name="Pelin A."/>
            <person name="Henrissat B."/>
            <person name="Reynolds N.K."/>
            <person name="Benny G.L."/>
            <person name="Smith M.E."/>
            <person name="James T.Y."/>
            <person name="Grigoriev I.V."/>
        </authorList>
    </citation>
    <scope>NUCLEOTIDE SEQUENCE [LARGE SCALE GENOMIC DNA]</scope>
    <source>
        <strain evidence="2">CSF55</strain>
    </source>
</reference>
<organism evidence="1 2">
    <name type="scientific">Rozella allomycis (strain CSF55)</name>
    <dbReference type="NCBI Taxonomy" id="988480"/>
    <lineage>
        <taxon>Eukaryota</taxon>
        <taxon>Fungi</taxon>
        <taxon>Fungi incertae sedis</taxon>
        <taxon>Cryptomycota</taxon>
        <taxon>Cryptomycota incertae sedis</taxon>
        <taxon>Rozella</taxon>
    </lineage>
</organism>
<dbReference type="AlphaFoldDB" id="A0A4P9YDP6"/>
<sequence>YACANCLAPGDAAEQLDFKRLQLQNKSLNHFLDYYRAGKKHRLLRIIYGTLFDFHLFVSYLQDHPNYSKVSL</sequence>
<feature type="non-terminal residue" evidence="1">
    <location>
        <position position="1"/>
    </location>
</feature>
<proteinExistence type="predicted"/>
<evidence type="ECO:0000313" key="1">
    <source>
        <dbReference type="EMBL" id="RKP17012.1"/>
    </source>
</evidence>
<name>A0A4P9YDP6_ROZAC</name>
<accession>A0A4P9YDP6</accession>
<gene>
    <name evidence="1" type="ORF">ROZALSC1DRAFT_31149</name>
</gene>
<protein>
    <submittedName>
        <fullName evidence="1">Uncharacterized protein</fullName>
    </submittedName>
</protein>